<organism evidence="12 13">
    <name type="scientific">Acidiferrobacter thiooxydans</name>
    <dbReference type="NCBI Taxonomy" id="163359"/>
    <lineage>
        <taxon>Bacteria</taxon>
        <taxon>Pseudomonadati</taxon>
        <taxon>Pseudomonadota</taxon>
        <taxon>Gammaproteobacteria</taxon>
        <taxon>Acidiferrobacterales</taxon>
        <taxon>Acidiferrobacteraceae</taxon>
        <taxon>Acidiferrobacter</taxon>
    </lineage>
</organism>
<dbReference type="GO" id="GO:0006427">
    <property type="term" value="P:histidyl-tRNA aminoacylation"/>
    <property type="evidence" value="ECO:0007669"/>
    <property type="project" value="TreeGrafter"/>
</dbReference>
<keyword evidence="8" id="KW-0028">Amino-acid biosynthesis</keyword>
<feature type="binding site" evidence="9">
    <location>
        <position position="129"/>
    </location>
    <ligand>
        <name>L-histidine</name>
        <dbReference type="ChEBI" id="CHEBI:57595"/>
    </ligand>
</feature>
<dbReference type="NCBIfam" id="NF008935">
    <property type="entry name" value="PRK12292.1-1"/>
    <property type="match status" value="1"/>
</dbReference>
<dbReference type="GO" id="GO:0000105">
    <property type="term" value="P:L-histidine biosynthetic process"/>
    <property type="evidence" value="ECO:0007669"/>
    <property type="project" value="UniProtKB-UniRule"/>
</dbReference>
<keyword evidence="6 8" id="KW-0963">Cytoplasm</keyword>
<dbReference type="InterPro" id="IPR041715">
    <property type="entry name" value="HisRS-like_core"/>
</dbReference>
<dbReference type="GO" id="GO:0005737">
    <property type="term" value="C:cytoplasm"/>
    <property type="evidence" value="ECO:0007669"/>
    <property type="project" value="UniProtKB-SubCell"/>
</dbReference>
<gene>
    <name evidence="8" type="primary">hisZ</name>
    <name evidence="12" type="ORF">C4900_09635</name>
</gene>
<feature type="domain" description="Class II Histidinyl-tRNA synthetase (HisRS)-like catalytic core" evidence="11">
    <location>
        <begin position="11"/>
        <end position="320"/>
    </location>
</feature>
<dbReference type="NCBIfam" id="TIGR00443">
    <property type="entry name" value="hisZ_biosyn_reg"/>
    <property type="match status" value="1"/>
</dbReference>
<comment type="pathway">
    <text evidence="2 8">Amino-acid biosynthesis; L-histidine biosynthesis; L-histidine from 5-phospho-alpha-D-ribose 1-diphosphate: step 1/9.</text>
</comment>
<feature type="binding site" evidence="9">
    <location>
        <begin position="82"/>
        <end position="84"/>
    </location>
    <ligand>
        <name>L-histidine</name>
        <dbReference type="ChEBI" id="CHEBI:57595"/>
    </ligand>
</feature>
<dbReference type="PIRSF" id="PIRSF001549">
    <property type="entry name" value="His-tRNA_synth"/>
    <property type="match status" value="1"/>
</dbReference>
<feature type="binding site" evidence="9">
    <location>
        <position position="111"/>
    </location>
    <ligand>
        <name>L-histidine</name>
        <dbReference type="ChEBI" id="CHEBI:57595"/>
    </ligand>
</feature>
<dbReference type="OrthoDB" id="9769617at2"/>
<evidence type="ECO:0000256" key="7">
    <source>
        <dbReference type="ARBA" id="ARBA00025246"/>
    </source>
</evidence>
<dbReference type="Gene3D" id="3.30.930.10">
    <property type="entry name" value="Bira Bifunctional Protein, Domain 2"/>
    <property type="match status" value="1"/>
</dbReference>
<evidence type="ECO:0000313" key="13">
    <source>
        <dbReference type="Proteomes" id="UP000253250"/>
    </source>
</evidence>
<evidence type="ECO:0000259" key="11">
    <source>
        <dbReference type="Pfam" id="PF13393"/>
    </source>
</evidence>
<dbReference type="HAMAP" id="MF_00125">
    <property type="entry name" value="HisZ"/>
    <property type="match status" value="1"/>
</dbReference>
<comment type="similarity">
    <text evidence="3 8">Belongs to the class-II aminoacyl-tRNA synthetase family. HisZ subfamily.</text>
</comment>
<dbReference type="GO" id="GO:0004821">
    <property type="term" value="F:histidine-tRNA ligase activity"/>
    <property type="evidence" value="ECO:0007669"/>
    <property type="project" value="TreeGrafter"/>
</dbReference>
<comment type="subunit">
    <text evidence="4 8">Heteromultimer composed of HisG and HisZ subunits.</text>
</comment>
<evidence type="ECO:0000256" key="6">
    <source>
        <dbReference type="ARBA" id="ARBA00022490"/>
    </source>
</evidence>
<dbReference type="PANTHER" id="PTHR43707:SF1">
    <property type="entry name" value="HISTIDINE--TRNA LIGASE, MITOCHONDRIAL-RELATED"/>
    <property type="match status" value="1"/>
</dbReference>
<dbReference type="RefSeq" id="WP_114283486.1">
    <property type="nucleotide sequence ID" value="NZ_PSYR01000002.1"/>
</dbReference>
<evidence type="ECO:0000256" key="10">
    <source>
        <dbReference type="SAM" id="Coils"/>
    </source>
</evidence>
<evidence type="ECO:0000256" key="5">
    <source>
        <dbReference type="ARBA" id="ARBA00020397"/>
    </source>
</evidence>
<evidence type="ECO:0000313" key="12">
    <source>
        <dbReference type="EMBL" id="RCN56115.1"/>
    </source>
</evidence>
<comment type="subcellular location">
    <subcellularLocation>
        <location evidence="1 8">Cytoplasm</location>
    </subcellularLocation>
</comment>
<evidence type="ECO:0000256" key="1">
    <source>
        <dbReference type="ARBA" id="ARBA00004496"/>
    </source>
</evidence>
<keyword evidence="13" id="KW-1185">Reference proteome</keyword>
<feature type="coiled-coil region" evidence="10">
    <location>
        <begin position="171"/>
        <end position="198"/>
    </location>
</feature>
<proteinExistence type="inferred from homology"/>
<dbReference type="UniPathway" id="UPA00031">
    <property type="reaction ID" value="UER00006"/>
</dbReference>
<keyword evidence="8" id="KW-0368">Histidine biosynthesis</keyword>
<keyword evidence="12" id="KW-0328">Glycosyltransferase</keyword>
<evidence type="ECO:0000256" key="4">
    <source>
        <dbReference type="ARBA" id="ARBA00011496"/>
    </source>
</evidence>
<dbReference type="CDD" id="cd00773">
    <property type="entry name" value="HisRS-like_core"/>
    <property type="match status" value="1"/>
</dbReference>
<accession>A0A368HCE3</accession>
<dbReference type="SUPFAM" id="SSF55681">
    <property type="entry name" value="Class II aaRS and biotin synthetases"/>
    <property type="match status" value="1"/>
</dbReference>
<sequence length="393" mass="43826">MRRDRWLLPAGVEEILPPAARHAEQVRRRLLDLLDSWGYDLVMPPLVEYLESLLTGVGHELDLKTFKLTDQLTGRLMGLRADMTPQAARIDAHYLRRDTPVRLCYLGPVVRTRPDEFGGAREPWQIGAELFGQSGPRADAEVLRLMLALLECAGFSSLHVDIGHVGVYRALAREARMEEAVEQELHEALRRRSRAEVDAILADLALPARSDRHLRTLIDLHGAEAEFMALEAILADAGPEVQVALTDLKAMWRVVDQAQPGIRWHFDLAELSGYGYHTGVVFSAFVEGYGQAIAQGGRYDEIGRAFGRSRPAVGFSADLRLLLKLRDEPAQAPPAILAPCCDDKALREAVRALRARGERVIEVLREGAEQDQGTGCDRELVQQDGRWTVVARR</sequence>
<dbReference type="GO" id="GO:0016757">
    <property type="term" value="F:glycosyltransferase activity"/>
    <property type="evidence" value="ECO:0007669"/>
    <property type="project" value="UniProtKB-KW"/>
</dbReference>
<dbReference type="Proteomes" id="UP000253250">
    <property type="component" value="Unassembled WGS sequence"/>
</dbReference>
<comment type="caution">
    <text evidence="12">The sequence shown here is derived from an EMBL/GenBank/DDBJ whole genome shotgun (WGS) entry which is preliminary data.</text>
</comment>
<evidence type="ECO:0000256" key="9">
    <source>
        <dbReference type="PIRSR" id="PIRSR001549-1"/>
    </source>
</evidence>
<feature type="binding site" evidence="9">
    <location>
        <position position="125"/>
    </location>
    <ligand>
        <name>L-histidine</name>
        <dbReference type="ChEBI" id="CHEBI:57595"/>
    </ligand>
</feature>
<evidence type="ECO:0000256" key="8">
    <source>
        <dbReference type="HAMAP-Rule" id="MF_00125"/>
    </source>
</evidence>
<dbReference type="InterPro" id="IPR004516">
    <property type="entry name" value="HisRS/HisZ"/>
</dbReference>
<dbReference type="Pfam" id="PF13393">
    <property type="entry name" value="tRNA-synt_His"/>
    <property type="match status" value="1"/>
</dbReference>
<dbReference type="InterPro" id="IPR004517">
    <property type="entry name" value="HisZ"/>
</dbReference>
<keyword evidence="10" id="KW-0175">Coiled coil</keyword>
<dbReference type="PANTHER" id="PTHR43707">
    <property type="entry name" value="HISTIDYL-TRNA SYNTHETASE"/>
    <property type="match status" value="1"/>
</dbReference>
<evidence type="ECO:0000256" key="2">
    <source>
        <dbReference type="ARBA" id="ARBA00004667"/>
    </source>
</evidence>
<comment type="function">
    <text evidence="7 8">Required for the first step of histidine biosynthesis. May allow the feedback regulation of ATP phosphoribosyltransferase activity by histidine.</text>
</comment>
<comment type="miscellaneous">
    <text evidence="8">This function is generally fulfilled by the C-terminal part of HisG, which is missing in some bacteria such as this one.</text>
</comment>
<keyword evidence="12" id="KW-0808">Transferase</keyword>
<evidence type="ECO:0000256" key="3">
    <source>
        <dbReference type="ARBA" id="ARBA00005539"/>
    </source>
</evidence>
<dbReference type="NCBIfam" id="NF009086">
    <property type="entry name" value="PRK12421.1"/>
    <property type="match status" value="1"/>
</dbReference>
<dbReference type="AlphaFoldDB" id="A0A368HCE3"/>
<name>A0A368HCE3_9GAMM</name>
<reference evidence="12 13" key="1">
    <citation type="submission" date="2018-02" db="EMBL/GenBank/DDBJ databases">
        <title>Insights into the biology of acidophilic members of the Acidiferrobacteraceae family derived from comparative genomic analyses.</title>
        <authorList>
            <person name="Issotta F."/>
            <person name="Thyssen C."/>
            <person name="Mena C."/>
            <person name="Moya A."/>
            <person name="Bellenberg S."/>
            <person name="Sproer C."/>
            <person name="Covarrubias P.C."/>
            <person name="Sand W."/>
            <person name="Quatrini R."/>
            <person name="Vera M."/>
        </authorList>
    </citation>
    <scope>NUCLEOTIDE SEQUENCE [LARGE SCALE GENOMIC DNA]</scope>
    <source>
        <strain evidence="13">m-1</strain>
    </source>
</reference>
<dbReference type="InterPro" id="IPR045864">
    <property type="entry name" value="aa-tRNA-synth_II/BPL/LPL"/>
</dbReference>
<protein>
    <recommendedName>
        <fullName evidence="5 8">ATP phosphoribosyltransferase regulatory subunit</fullName>
    </recommendedName>
</protein>
<dbReference type="EMBL" id="PSYR01000002">
    <property type="protein sequence ID" value="RCN56115.1"/>
    <property type="molecule type" value="Genomic_DNA"/>
</dbReference>